<keyword evidence="3" id="KW-1003">Cell membrane</keyword>
<dbReference type="InterPro" id="IPR035906">
    <property type="entry name" value="MetI-like_sf"/>
</dbReference>
<keyword evidence="2 7" id="KW-0813">Transport</keyword>
<comment type="caution">
    <text evidence="9">The sequence shown here is derived from an EMBL/GenBank/DDBJ whole genome shotgun (WGS) entry which is preliminary data.</text>
</comment>
<feature type="transmembrane region" description="Helical" evidence="7">
    <location>
        <begin position="94"/>
        <end position="118"/>
    </location>
</feature>
<keyword evidence="5 7" id="KW-1133">Transmembrane helix</keyword>
<feature type="transmembrane region" description="Helical" evidence="7">
    <location>
        <begin position="29"/>
        <end position="50"/>
    </location>
</feature>
<reference evidence="9 10" key="1">
    <citation type="journal article" date="2013" name="Int. J. Syst. Evol. Microbiol.">
        <title>Tumebacillus flagellatus sp. nov., an alpha-amylase/pullulanase-producing bacterium isolated from cassava wastewater.</title>
        <authorList>
            <person name="Wang Q."/>
            <person name="Xie N."/>
            <person name="Qin Y."/>
            <person name="Shen N."/>
            <person name="Zhu J."/>
            <person name="Mi H."/>
            <person name="Huang R."/>
        </authorList>
    </citation>
    <scope>NUCLEOTIDE SEQUENCE [LARGE SCALE GENOMIC DNA]</scope>
    <source>
        <strain evidence="9 10">GST4</strain>
    </source>
</reference>
<feature type="transmembrane region" description="Helical" evidence="7">
    <location>
        <begin position="161"/>
        <end position="179"/>
    </location>
</feature>
<accession>A0A074LNY4</accession>
<evidence type="ECO:0000259" key="8">
    <source>
        <dbReference type="PROSITE" id="PS50928"/>
    </source>
</evidence>
<feature type="transmembrane region" description="Helical" evidence="7">
    <location>
        <begin position="200"/>
        <end position="222"/>
    </location>
</feature>
<evidence type="ECO:0000256" key="5">
    <source>
        <dbReference type="ARBA" id="ARBA00022989"/>
    </source>
</evidence>
<keyword evidence="10" id="KW-1185">Reference proteome</keyword>
<evidence type="ECO:0000313" key="9">
    <source>
        <dbReference type="EMBL" id="KEO82200.1"/>
    </source>
</evidence>
<evidence type="ECO:0000256" key="4">
    <source>
        <dbReference type="ARBA" id="ARBA00022692"/>
    </source>
</evidence>
<evidence type="ECO:0000256" key="6">
    <source>
        <dbReference type="ARBA" id="ARBA00023136"/>
    </source>
</evidence>
<evidence type="ECO:0000256" key="2">
    <source>
        <dbReference type="ARBA" id="ARBA00022448"/>
    </source>
</evidence>
<sequence length="294" mass="32415">MSTLQPALEKTALSPAVRRRPRTKQVTTAAHYLVLLIVSLIIAFPILFALSTSLMTPAESLSSPPHLVPSHLNFTSYHNALQAAPLGKFLLNSVIVSAVIVAGQLLTSSLSAYAFAFLRFPGRNLLFYLFLATMMIPWEVTLIPNYLTIKQLGWLSTYQGLAAPFLATAFGTFLLRQFYLQIPRDLYEAAVLDGCGHWRFFLTVVVPLSRPALGTLGVYAFLQAWNMYLWPLLITNKTGMRTVQIGISMLQNEEQLAWNLIMAGVVLVLLPTVLLLIIGQKQLVKGLLAGSVKG</sequence>
<organism evidence="9 10">
    <name type="scientific">Tumebacillus flagellatus</name>
    <dbReference type="NCBI Taxonomy" id="1157490"/>
    <lineage>
        <taxon>Bacteria</taxon>
        <taxon>Bacillati</taxon>
        <taxon>Bacillota</taxon>
        <taxon>Bacilli</taxon>
        <taxon>Bacillales</taxon>
        <taxon>Alicyclobacillaceae</taxon>
        <taxon>Tumebacillus</taxon>
    </lineage>
</organism>
<dbReference type="SUPFAM" id="SSF161098">
    <property type="entry name" value="MetI-like"/>
    <property type="match status" value="1"/>
</dbReference>
<name>A0A074LNY4_9BACL</name>
<proteinExistence type="inferred from homology"/>
<dbReference type="eggNOG" id="COG0395">
    <property type="taxonomic scope" value="Bacteria"/>
</dbReference>
<dbReference type="CDD" id="cd06261">
    <property type="entry name" value="TM_PBP2"/>
    <property type="match status" value="1"/>
</dbReference>
<dbReference type="RefSeq" id="WP_081857262.1">
    <property type="nucleotide sequence ID" value="NZ_JMIR01000026.1"/>
</dbReference>
<dbReference type="PANTHER" id="PTHR43744:SF8">
    <property type="entry name" value="SN-GLYCEROL-3-PHOSPHATE TRANSPORT SYSTEM PERMEASE PROTEIN UGPE"/>
    <property type="match status" value="1"/>
</dbReference>
<dbReference type="Gene3D" id="1.10.3720.10">
    <property type="entry name" value="MetI-like"/>
    <property type="match status" value="1"/>
</dbReference>
<dbReference type="STRING" id="1157490.EL26_16825"/>
<evidence type="ECO:0000256" key="3">
    <source>
        <dbReference type="ARBA" id="ARBA00022475"/>
    </source>
</evidence>
<dbReference type="GO" id="GO:0005886">
    <property type="term" value="C:plasma membrane"/>
    <property type="evidence" value="ECO:0007669"/>
    <property type="project" value="UniProtKB-SubCell"/>
</dbReference>
<dbReference type="Pfam" id="PF00528">
    <property type="entry name" value="BPD_transp_1"/>
    <property type="match status" value="1"/>
</dbReference>
<dbReference type="InterPro" id="IPR000515">
    <property type="entry name" value="MetI-like"/>
</dbReference>
<gene>
    <name evidence="9" type="ORF">EL26_16825</name>
</gene>
<comment type="subcellular location">
    <subcellularLocation>
        <location evidence="1 7">Cell membrane</location>
        <topology evidence="1 7">Multi-pass membrane protein</topology>
    </subcellularLocation>
</comment>
<feature type="domain" description="ABC transmembrane type-1" evidence="8">
    <location>
        <begin position="90"/>
        <end position="279"/>
    </location>
</feature>
<feature type="transmembrane region" description="Helical" evidence="7">
    <location>
        <begin position="256"/>
        <end position="278"/>
    </location>
</feature>
<dbReference type="PROSITE" id="PS50928">
    <property type="entry name" value="ABC_TM1"/>
    <property type="match status" value="1"/>
</dbReference>
<dbReference type="EMBL" id="JMIR01000026">
    <property type="protein sequence ID" value="KEO82200.1"/>
    <property type="molecule type" value="Genomic_DNA"/>
</dbReference>
<dbReference type="Proteomes" id="UP000027931">
    <property type="component" value="Unassembled WGS sequence"/>
</dbReference>
<dbReference type="PANTHER" id="PTHR43744">
    <property type="entry name" value="ABC TRANSPORTER PERMEASE PROTEIN MG189-RELATED-RELATED"/>
    <property type="match status" value="1"/>
</dbReference>
<dbReference type="OrthoDB" id="31780at2"/>
<keyword evidence="6 7" id="KW-0472">Membrane</keyword>
<protein>
    <submittedName>
        <fullName evidence="9">Glycerol-3-phosphate ABC transporter permease</fullName>
    </submittedName>
</protein>
<evidence type="ECO:0000313" key="10">
    <source>
        <dbReference type="Proteomes" id="UP000027931"/>
    </source>
</evidence>
<evidence type="ECO:0000256" key="1">
    <source>
        <dbReference type="ARBA" id="ARBA00004651"/>
    </source>
</evidence>
<comment type="similarity">
    <text evidence="7">Belongs to the binding-protein-dependent transport system permease family.</text>
</comment>
<dbReference type="AlphaFoldDB" id="A0A074LNY4"/>
<evidence type="ECO:0000256" key="7">
    <source>
        <dbReference type="RuleBase" id="RU363032"/>
    </source>
</evidence>
<keyword evidence="4 7" id="KW-0812">Transmembrane</keyword>
<feature type="transmembrane region" description="Helical" evidence="7">
    <location>
        <begin position="125"/>
        <end position="149"/>
    </location>
</feature>
<dbReference type="GO" id="GO:0055085">
    <property type="term" value="P:transmembrane transport"/>
    <property type="evidence" value="ECO:0007669"/>
    <property type="project" value="InterPro"/>
</dbReference>